<dbReference type="AlphaFoldDB" id="A0A8X6VH89"/>
<proteinExistence type="predicted"/>
<evidence type="ECO:0000313" key="2">
    <source>
        <dbReference type="Proteomes" id="UP000887159"/>
    </source>
</evidence>
<keyword evidence="2" id="KW-1185">Reference proteome</keyword>
<protein>
    <submittedName>
        <fullName evidence="1">Uncharacterized protein</fullName>
    </submittedName>
</protein>
<sequence>MPIDSSVDDGDADRGWPKGEKVTQLRESSVNVSVMFDKTGKTRDLLFFLGSFLLFRLRAAVDDDSMSYLQLQSCKAESGEIVLGIKIRFFSIHFKPKIWLKNPL</sequence>
<gene>
    <name evidence="1" type="ORF">TNCV_5084561</name>
</gene>
<reference evidence="1" key="1">
    <citation type="submission" date="2020-08" db="EMBL/GenBank/DDBJ databases">
        <title>Multicomponent nature underlies the extraordinary mechanical properties of spider dragline silk.</title>
        <authorList>
            <person name="Kono N."/>
            <person name="Nakamura H."/>
            <person name="Mori M."/>
            <person name="Yoshida Y."/>
            <person name="Ohtoshi R."/>
            <person name="Malay A.D."/>
            <person name="Moran D.A.P."/>
            <person name="Tomita M."/>
            <person name="Numata K."/>
            <person name="Arakawa K."/>
        </authorList>
    </citation>
    <scope>NUCLEOTIDE SEQUENCE</scope>
</reference>
<dbReference type="EMBL" id="BMAU01021272">
    <property type="protein sequence ID" value="GFY07269.1"/>
    <property type="molecule type" value="Genomic_DNA"/>
</dbReference>
<evidence type="ECO:0000313" key="1">
    <source>
        <dbReference type="EMBL" id="GFY07269.1"/>
    </source>
</evidence>
<organism evidence="1 2">
    <name type="scientific">Trichonephila clavipes</name>
    <name type="common">Golden silk orbweaver</name>
    <name type="synonym">Nephila clavipes</name>
    <dbReference type="NCBI Taxonomy" id="2585209"/>
    <lineage>
        <taxon>Eukaryota</taxon>
        <taxon>Metazoa</taxon>
        <taxon>Ecdysozoa</taxon>
        <taxon>Arthropoda</taxon>
        <taxon>Chelicerata</taxon>
        <taxon>Arachnida</taxon>
        <taxon>Araneae</taxon>
        <taxon>Araneomorphae</taxon>
        <taxon>Entelegynae</taxon>
        <taxon>Araneoidea</taxon>
        <taxon>Nephilidae</taxon>
        <taxon>Trichonephila</taxon>
    </lineage>
</organism>
<name>A0A8X6VH89_TRICX</name>
<dbReference type="Proteomes" id="UP000887159">
    <property type="component" value="Unassembled WGS sequence"/>
</dbReference>
<comment type="caution">
    <text evidence="1">The sequence shown here is derived from an EMBL/GenBank/DDBJ whole genome shotgun (WGS) entry which is preliminary data.</text>
</comment>
<accession>A0A8X6VH89</accession>